<dbReference type="Pfam" id="PF01047">
    <property type="entry name" value="MarR"/>
    <property type="match status" value="1"/>
</dbReference>
<evidence type="ECO:0000313" key="3">
    <source>
        <dbReference type="Proteomes" id="UP000707138"/>
    </source>
</evidence>
<comment type="caution">
    <text evidence="2">The sequence shown here is derived from an EMBL/GenBank/DDBJ whole genome shotgun (WGS) entry which is preliminary data.</text>
</comment>
<reference evidence="2 3" key="1">
    <citation type="journal article" date="2021" name="Sci. Rep.">
        <title>The distribution of antibiotic resistance genes in chicken gut microbiota commensals.</title>
        <authorList>
            <person name="Juricova H."/>
            <person name="Matiasovicova J."/>
            <person name="Kubasova T."/>
            <person name="Cejkova D."/>
            <person name="Rychlik I."/>
        </authorList>
    </citation>
    <scope>NUCLEOTIDE SEQUENCE [LARGE SCALE GENOMIC DNA]</scope>
    <source>
        <strain evidence="2 3">An537</strain>
    </source>
</reference>
<name>A0ABS2GFT9_9FIRM</name>
<dbReference type="SUPFAM" id="SSF46785">
    <property type="entry name" value="Winged helix' DNA-binding domain"/>
    <property type="match status" value="1"/>
</dbReference>
<accession>A0ABS2GFT9</accession>
<evidence type="ECO:0000259" key="1">
    <source>
        <dbReference type="PROSITE" id="PS50995"/>
    </source>
</evidence>
<organism evidence="2 3">
    <name type="scientific">Veillonella magna</name>
    <dbReference type="NCBI Taxonomy" id="464322"/>
    <lineage>
        <taxon>Bacteria</taxon>
        <taxon>Bacillati</taxon>
        <taxon>Bacillota</taxon>
        <taxon>Negativicutes</taxon>
        <taxon>Veillonellales</taxon>
        <taxon>Veillonellaceae</taxon>
        <taxon>Veillonella</taxon>
    </lineage>
</organism>
<gene>
    <name evidence="2" type="ORF">H6A01_06135</name>
</gene>
<evidence type="ECO:0000313" key="2">
    <source>
        <dbReference type="EMBL" id="MBM6912901.1"/>
    </source>
</evidence>
<sequence>MNQAEKPVELQLLISLNRVLNDIDRQLARVLAKYGLTIGQYGVLEALYVKGDLTVGEVQRKIFSTTGTIPLIIRNLEKRGYIERYTDEKDRRRSMLHLTTPLGQAVIEEALPSSRQFVIEAMSSWSANDKARLLDLLKKYESRQQ</sequence>
<feature type="domain" description="HTH marR-type" evidence="1">
    <location>
        <begin position="9"/>
        <end position="142"/>
    </location>
</feature>
<dbReference type="PANTHER" id="PTHR33164:SF101">
    <property type="entry name" value="TRANSCRIPTIONAL REPRESSOR MPRA"/>
    <property type="match status" value="1"/>
</dbReference>
<dbReference type="PROSITE" id="PS50995">
    <property type="entry name" value="HTH_MARR_2"/>
    <property type="match status" value="1"/>
</dbReference>
<dbReference type="Proteomes" id="UP000707138">
    <property type="component" value="Unassembled WGS sequence"/>
</dbReference>
<dbReference type="SMART" id="SM00347">
    <property type="entry name" value="HTH_MARR"/>
    <property type="match status" value="1"/>
</dbReference>
<dbReference type="RefSeq" id="WP_205087916.1">
    <property type="nucleotide sequence ID" value="NZ_JACJLA010000009.1"/>
</dbReference>
<dbReference type="InterPro" id="IPR000835">
    <property type="entry name" value="HTH_MarR-typ"/>
</dbReference>
<dbReference type="EMBL" id="JACJLA010000009">
    <property type="protein sequence ID" value="MBM6912901.1"/>
    <property type="molecule type" value="Genomic_DNA"/>
</dbReference>
<keyword evidence="3" id="KW-1185">Reference proteome</keyword>
<dbReference type="InterPro" id="IPR036388">
    <property type="entry name" value="WH-like_DNA-bd_sf"/>
</dbReference>
<dbReference type="InterPro" id="IPR036390">
    <property type="entry name" value="WH_DNA-bd_sf"/>
</dbReference>
<dbReference type="PANTHER" id="PTHR33164">
    <property type="entry name" value="TRANSCRIPTIONAL REGULATOR, MARR FAMILY"/>
    <property type="match status" value="1"/>
</dbReference>
<proteinExistence type="predicted"/>
<dbReference type="Gene3D" id="1.10.10.10">
    <property type="entry name" value="Winged helix-like DNA-binding domain superfamily/Winged helix DNA-binding domain"/>
    <property type="match status" value="1"/>
</dbReference>
<dbReference type="InterPro" id="IPR039422">
    <property type="entry name" value="MarR/SlyA-like"/>
</dbReference>
<protein>
    <submittedName>
        <fullName evidence="2">MarR family transcriptional regulator</fullName>
    </submittedName>
</protein>